<evidence type="ECO:0000256" key="1">
    <source>
        <dbReference type="SAM" id="MobiDB-lite"/>
    </source>
</evidence>
<reference evidence="2 3" key="1">
    <citation type="submission" date="2019-02" db="EMBL/GenBank/DDBJ databases">
        <title>Genome sequencing of the rare red list fungi Bondarzewia mesenterica.</title>
        <authorList>
            <person name="Buettner E."/>
            <person name="Kellner H."/>
        </authorList>
    </citation>
    <scope>NUCLEOTIDE SEQUENCE [LARGE SCALE GENOMIC DNA]</scope>
    <source>
        <strain evidence="2 3">DSM 108281</strain>
    </source>
</reference>
<gene>
    <name evidence="2" type="ORF">EW146_g6027</name>
</gene>
<dbReference type="Proteomes" id="UP000310158">
    <property type="component" value="Unassembled WGS sequence"/>
</dbReference>
<name>A0A4S4LPS7_9AGAM</name>
<sequence length="228" mass="25420">MNTQSHYDTSACTVRPMLYADSRLVRYYCVKRGPARRSCKVRPTPSDTEPDENRAMLGIRAHVMIYVHSFSCCLVQWKNNAATPTKLAVIIAPFDTLTPTIPPFDPALDEEDAAEEDEDVANEGEDVANEDEDVAEEDADAERDAELCATVLVMTGTERLTLLELCLRLLSMEVVEGSEGPEMKEDVMDTVIVWEPEMDVLKLTREVEGEAEVTETECVIARMSLLKG</sequence>
<accession>A0A4S4LPS7</accession>
<feature type="compositionally biased region" description="Acidic residues" evidence="1">
    <location>
        <begin position="107"/>
        <end position="141"/>
    </location>
</feature>
<proteinExistence type="predicted"/>
<keyword evidence="3" id="KW-1185">Reference proteome</keyword>
<evidence type="ECO:0000313" key="3">
    <source>
        <dbReference type="Proteomes" id="UP000310158"/>
    </source>
</evidence>
<dbReference type="AlphaFoldDB" id="A0A4S4LPS7"/>
<organism evidence="2 3">
    <name type="scientific">Bondarzewia mesenterica</name>
    <dbReference type="NCBI Taxonomy" id="1095465"/>
    <lineage>
        <taxon>Eukaryota</taxon>
        <taxon>Fungi</taxon>
        <taxon>Dikarya</taxon>
        <taxon>Basidiomycota</taxon>
        <taxon>Agaricomycotina</taxon>
        <taxon>Agaricomycetes</taxon>
        <taxon>Russulales</taxon>
        <taxon>Bondarzewiaceae</taxon>
        <taxon>Bondarzewia</taxon>
    </lineage>
</organism>
<evidence type="ECO:0000313" key="2">
    <source>
        <dbReference type="EMBL" id="THH14292.1"/>
    </source>
</evidence>
<dbReference type="EMBL" id="SGPL01000288">
    <property type="protein sequence ID" value="THH14292.1"/>
    <property type="molecule type" value="Genomic_DNA"/>
</dbReference>
<feature type="region of interest" description="Disordered" evidence="1">
    <location>
        <begin position="103"/>
        <end position="141"/>
    </location>
</feature>
<comment type="caution">
    <text evidence="2">The sequence shown here is derived from an EMBL/GenBank/DDBJ whole genome shotgun (WGS) entry which is preliminary data.</text>
</comment>
<protein>
    <submittedName>
        <fullName evidence="2">Uncharacterized protein</fullName>
    </submittedName>
</protein>